<feature type="transmembrane region" description="Helical" evidence="5">
    <location>
        <begin position="91"/>
        <end position="112"/>
    </location>
</feature>
<dbReference type="Pfam" id="PF01988">
    <property type="entry name" value="VIT1"/>
    <property type="match status" value="1"/>
</dbReference>
<evidence type="ECO:0000256" key="5">
    <source>
        <dbReference type="SAM" id="Phobius"/>
    </source>
</evidence>
<feature type="non-terminal residue" evidence="6">
    <location>
        <position position="1"/>
    </location>
</feature>
<evidence type="ECO:0000256" key="2">
    <source>
        <dbReference type="ARBA" id="ARBA00022692"/>
    </source>
</evidence>
<keyword evidence="2 5" id="KW-0812">Transmembrane</keyword>
<sequence length="149" mass="15940">EMRELPDIEREEVRQIFRDWGFAGPELEEMVRKVEAKPKAMLDLMMAFELHLAPVSAEQPLQSGLLVLGATVVGSIIPLIPFLVSPATLHADAIASVVVSGAMLFAVGWYGARLTIGDVWASGLRMLVIGLAAGLGGFAIGLLANARVF</sequence>
<proteinExistence type="predicted"/>
<evidence type="ECO:0000256" key="3">
    <source>
        <dbReference type="ARBA" id="ARBA00022989"/>
    </source>
</evidence>
<comment type="subcellular location">
    <subcellularLocation>
        <location evidence="1">Endomembrane system</location>
        <topology evidence="1">Multi-pass membrane protein</topology>
    </subcellularLocation>
</comment>
<comment type="caution">
    <text evidence="6">The sequence shown here is derived from an EMBL/GenBank/DDBJ whole genome shotgun (WGS) entry which is preliminary data.</text>
</comment>
<keyword evidence="3 5" id="KW-1133">Transmembrane helix</keyword>
<evidence type="ECO:0000256" key="4">
    <source>
        <dbReference type="ARBA" id="ARBA00023136"/>
    </source>
</evidence>
<dbReference type="InterPro" id="IPR008217">
    <property type="entry name" value="Ccc1_fam"/>
</dbReference>
<protein>
    <submittedName>
        <fullName evidence="6">Membrane protein containing DUF125, transmembrane</fullName>
    </submittedName>
</protein>
<dbReference type="GO" id="GO:0012505">
    <property type="term" value="C:endomembrane system"/>
    <property type="evidence" value="ECO:0007669"/>
    <property type="project" value="UniProtKB-SubCell"/>
</dbReference>
<organism evidence="6">
    <name type="scientific">mine drainage metagenome</name>
    <dbReference type="NCBI Taxonomy" id="410659"/>
    <lineage>
        <taxon>unclassified sequences</taxon>
        <taxon>metagenomes</taxon>
        <taxon>ecological metagenomes</taxon>
    </lineage>
</organism>
<dbReference type="GO" id="GO:0030026">
    <property type="term" value="P:intracellular manganese ion homeostasis"/>
    <property type="evidence" value="ECO:0007669"/>
    <property type="project" value="InterPro"/>
</dbReference>
<gene>
    <name evidence="6" type="ORF">B1B_10053</name>
</gene>
<feature type="transmembrane region" description="Helical" evidence="5">
    <location>
        <begin position="63"/>
        <end position="84"/>
    </location>
</feature>
<accession>T1BKE6</accession>
<dbReference type="AlphaFoldDB" id="T1BKE6"/>
<evidence type="ECO:0000313" key="6">
    <source>
        <dbReference type="EMBL" id="EQD53749.1"/>
    </source>
</evidence>
<reference evidence="6" key="2">
    <citation type="journal article" date="2014" name="ISME J.">
        <title>Microbial stratification in low pH oxic and suboxic macroscopic growths along an acid mine drainage.</title>
        <authorList>
            <person name="Mendez-Garcia C."/>
            <person name="Mesa V."/>
            <person name="Sprenger R.R."/>
            <person name="Richter M."/>
            <person name="Diez M.S."/>
            <person name="Solano J."/>
            <person name="Bargiela R."/>
            <person name="Golyshina O.V."/>
            <person name="Manteca A."/>
            <person name="Ramos J.L."/>
            <person name="Gallego J.R."/>
            <person name="Llorente I."/>
            <person name="Martins Dos Santos V.A."/>
            <person name="Jensen O.N."/>
            <person name="Pelaez A.I."/>
            <person name="Sanchez J."/>
            <person name="Ferrer M."/>
        </authorList>
    </citation>
    <scope>NUCLEOTIDE SEQUENCE</scope>
</reference>
<reference evidence="6" key="1">
    <citation type="submission" date="2013-08" db="EMBL/GenBank/DDBJ databases">
        <authorList>
            <person name="Mendez C."/>
            <person name="Richter M."/>
            <person name="Ferrer M."/>
            <person name="Sanchez J."/>
        </authorList>
    </citation>
    <scope>NUCLEOTIDE SEQUENCE</scope>
</reference>
<evidence type="ECO:0000256" key="1">
    <source>
        <dbReference type="ARBA" id="ARBA00004127"/>
    </source>
</evidence>
<dbReference type="GO" id="GO:0005384">
    <property type="term" value="F:manganese ion transmembrane transporter activity"/>
    <property type="evidence" value="ECO:0007669"/>
    <property type="project" value="InterPro"/>
</dbReference>
<name>T1BKE6_9ZZZZ</name>
<dbReference type="EMBL" id="AUZY01006625">
    <property type="protein sequence ID" value="EQD53749.1"/>
    <property type="molecule type" value="Genomic_DNA"/>
</dbReference>
<keyword evidence="4 5" id="KW-0472">Membrane</keyword>
<feature type="transmembrane region" description="Helical" evidence="5">
    <location>
        <begin position="124"/>
        <end position="144"/>
    </location>
</feature>